<feature type="transmembrane region" description="Helical" evidence="1">
    <location>
        <begin position="171"/>
        <end position="187"/>
    </location>
</feature>
<feature type="transmembrane region" description="Helical" evidence="1">
    <location>
        <begin position="118"/>
        <end position="136"/>
    </location>
</feature>
<dbReference type="AlphaFoldDB" id="D5BSJ0"/>
<sequence>MKGTFRVPAIIYGHLFITALCFGFFGYNLSYLDLSLMSDPWMYFELLLEREDTKIYGVETVLFYFHLLPIAFFLAIDVLDVPFEYRTGVWFVCLLNFGFFAFYKLFHKISSMADHPSQFSEAGIVLLSVAGVINFFTLTQMESGYANLHYFGVIFYCFAVIHFAHSLQSKSLNIFAFLWLVIGAQFITTQITYYAIGLIGAFVLGMIFIRWQDVLKTLSLTLLCNSWFVFLTLFSVFQDTSFANYFVQAEDFQFYARYSLPHLVAQLSGNWATVTGSSHFGAALDDVPFTSLLSSLIFFVFVSVCLTRAHPDDNVSRKLIMATAFFWFATMSANLFSPVAYLIHILGDMLSPVLIFRNTIKFFTLVIMFLLLTLLLRGTKTHLWLMLIYTGFCVLLLVGVGVVSPILKAEKVPPYWASVENYVNKSDDATILLTPFSFNSHFHWGAYNGYRYGVPFTPNGQVLFKTLAHPNNRIIDDLERAISQGTFCASLKEIGITHVINRSDVITDRHVELDHYDCLLLAEKFFPIFIYQTKY</sequence>
<keyword evidence="1" id="KW-1133">Transmembrane helix</keyword>
<protein>
    <submittedName>
        <fullName evidence="2">Uncharacterized protein</fullName>
    </submittedName>
</protein>
<gene>
    <name evidence="2" type="ordered locus">SAR116_0994</name>
</gene>
<keyword evidence="3" id="KW-1185">Reference proteome</keyword>
<proteinExistence type="predicted"/>
<accession>D5BSJ0</accession>
<evidence type="ECO:0000313" key="2">
    <source>
        <dbReference type="EMBL" id="ADE39237.1"/>
    </source>
</evidence>
<keyword evidence="1" id="KW-0812">Transmembrane</keyword>
<feature type="transmembrane region" description="Helical" evidence="1">
    <location>
        <begin position="287"/>
        <end position="307"/>
    </location>
</feature>
<dbReference type="Proteomes" id="UP000007460">
    <property type="component" value="Chromosome"/>
</dbReference>
<feature type="transmembrane region" description="Helical" evidence="1">
    <location>
        <begin position="218"/>
        <end position="237"/>
    </location>
</feature>
<dbReference type="RefSeq" id="WP_013045866.1">
    <property type="nucleotide sequence ID" value="NC_014010.1"/>
</dbReference>
<evidence type="ECO:0000313" key="3">
    <source>
        <dbReference type="Proteomes" id="UP000007460"/>
    </source>
</evidence>
<reference evidence="2 3" key="1">
    <citation type="journal article" date="2010" name="J. Bacteriol.">
        <title>Complete genome sequence of "Candidatus Puniceispirillum marinum" IMCC1322, a representative of the SAR116 clade in the Alphaproteobacteria.</title>
        <authorList>
            <person name="Oh H.M."/>
            <person name="Kwon K.K."/>
            <person name="Kang I."/>
            <person name="Kang S.G."/>
            <person name="Lee J.H."/>
            <person name="Kim S.J."/>
            <person name="Cho J.C."/>
        </authorList>
    </citation>
    <scope>NUCLEOTIDE SEQUENCE [LARGE SCALE GENOMIC DNA]</scope>
    <source>
        <strain evidence="2 3">IMCC1322</strain>
    </source>
</reference>
<feature type="transmembrane region" description="Helical" evidence="1">
    <location>
        <begin position="148"/>
        <end position="164"/>
    </location>
</feature>
<feature type="transmembrane region" description="Helical" evidence="1">
    <location>
        <begin position="88"/>
        <end position="106"/>
    </location>
</feature>
<dbReference type="KEGG" id="apb:SAR116_0994"/>
<dbReference type="HOGENOM" id="CLU_508856_0_0_5"/>
<feature type="transmembrane region" description="Helical" evidence="1">
    <location>
        <begin position="383"/>
        <end position="407"/>
    </location>
</feature>
<keyword evidence="1" id="KW-0472">Membrane</keyword>
<feature type="transmembrane region" description="Helical" evidence="1">
    <location>
        <begin position="55"/>
        <end position="76"/>
    </location>
</feature>
<dbReference type="STRING" id="488538.SAR116_0994"/>
<dbReference type="EMBL" id="CP001751">
    <property type="protein sequence ID" value="ADE39237.1"/>
    <property type="molecule type" value="Genomic_DNA"/>
</dbReference>
<evidence type="ECO:0000256" key="1">
    <source>
        <dbReference type="SAM" id="Phobius"/>
    </source>
</evidence>
<feature type="transmembrane region" description="Helical" evidence="1">
    <location>
        <begin position="12"/>
        <end position="34"/>
    </location>
</feature>
<name>D5BSJ0_PUNMI</name>
<organism evidence="2 3">
    <name type="scientific">Puniceispirillum marinum (strain IMCC1322)</name>
    <dbReference type="NCBI Taxonomy" id="488538"/>
    <lineage>
        <taxon>Bacteria</taxon>
        <taxon>Pseudomonadati</taxon>
        <taxon>Pseudomonadota</taxon>
        <taxon>Alphaproteobacteria</taxon>
        <taxon>Candidatus Puniceispirillales</taxon>
        <taxon>Candidatus Puniceispirillaceae</taxon>
        <taxon>Candidatus Puniceispirillum</taxon>
    </lineage>
</organism>
<feature type="transmembrane region" description="Helical" evidence="1">
    <location>
        <begin position="355"/>
        <end position="376"/>
    </location>
</feature>
<feature type="transmembrane region" description="Helical" evidence="1">
    <location>
        <begin position="319"/>
        <end position="343"/>
    </location>
</feature>
<feature type="transmembrane region" description="Helical" evidence="1">
    <location>
        <begin position="193"/>
        <end position="211"/>
    </location>
</feature>